<dbReference type="Proteomes" id="UP000264353">
    <property type="component" value="Chromosome A1"/>
</dbReference>
<keyword evidence="7 10" id="KW-1133">Transmembrane helix</keyword>
<sequence>MAEPVLLHLRVPLHSVLDLVRHLCTVLCYFQLCSEDYNWWWRAYLTAGSSSFYSIFYFFTKLVSGMLYLGYMIIISYAFFVLTGTIGFF</sequence>
<evidence type="ECO:0000313" key="12">
    <source>
        <dbReference type="Proteomes" id="UP000264353"/>
    </source>
</evidence>
<keyword evidence="5" id="KW-0732">Signal</keyword>
<comment type="caution">
    <text evidence="10">Lacks conserved residue(s) required for the propagation of feature annotation.</text>
</comment>
<comment type="similarity">
    <text evidence="3 10">Belongs to the nonaspanin (TM9SF) (TC 9.A.2) family.</text>
</comment>
<keyword evidence="6" id="KW-0967">Endosome</keyword>
<gene>
    <name evidence="11" type="ORF">BRARA_A03234</name>
</gene>
<protein>
    <recommendedName>
        <fullName evidence="10">Transmembrane 9 superfamily member</fullName>
    </recommendedName>
</protein>
<feature type="transmembrane region" description="Helical" evidence="10">
    <location>
        <begin position="66"/>
        <end position="88"/>
    </location>
</feature>
<evidence type="ECO:0000256" key="2">
    <source>
        <dbReference type="ARBA" id="ARBA00004653"/>
    </source>
</evidence>
<accession>A0A398AYJ2</accession>
<dbReference type="EMBL" id="CM010628">
    <property type="protein sequence ID" value="RID80583.1"/>
    <property type="molecule type" value="Genomic_DNA"/>
</dbReference>
<keyword evidence="4 10" id="KW-0812">Transmembrane</keyword>
<proteinExistence type="inferred from homology"/>
<dbReference type="GO" id="GO:0010008">
    <property type="term" value="C:endosome membrane"/>
    <property type="evidence" value="ECO:0007669"/>
    <property type="project" value="UniProtKB-SubCell"/>
</dbReference>
<evidence type="ECO:0000256" key="6">
    <source>
        <dbReference type="ARBA" id="ARBA00022753"/>
    </source>
</evidence>
<evidence type="ECO:0000256" key="9">
    <source>
        <dbReference type="ARBA" id="ARBA00023136"/>
    </source>
</evidence>
<evidence type="ECO:0000256" key="3">
    <source>
        <dbReference type="ARBA" id="ARBA00005227"/>
    </source>
</evidence>
<comment type="subcellular location">
    <subcellularLocation>
        <location evidence="1">Endosome membrane</location>
        <topology evidence="1">Multi-pass membrane protein</topology>
    </subcellularLocation>
    <subcellularLocation>
        <location evidence="2">Golgi apparatus membrane</location>
        <topology evidence="2">Multi-pass membrane protein</topology>
    </subcellularLocation>
</comment>
<dbReference type="PANTHER" id="PTHR10766:SF111">
    <property type="entry name" value="TRANSMEMBRANE 9 SUPERFAMILY MEMBER 2"/>
    <property type="match status" value="1"/>
</dbReference>
<keyword evidence="8" id="KW-0333">Golgi apparatus</keyword>
<evidence type="ECO:0000256" key="8">
    <source>
        <dbReference type="ARBA" id="ARBA00023034"/>
    </source>
</evidence>
<feature type="transmembrane region" description="Helical" evidence="10">
    <location>
        <begin position="39"/>
        <end position="59"/>
    </location>
</feature>
<evidence type="ECO:0000256" key="7">
    <source>
        <dbReference type="ARBA" id="ARBA00022989"/>
    </source>
</evidence>
<evidence type="ECO:0000313" key="11">
    <source>
        <dbReference type="EMBL" id="RID80583.1"/>
    </source>
</evidence>
<dbReference type="GO" id="GO:0000139">
    <property type="term" value="C:Golgi membrane"/>
    <property type="evidence" value="ECO:0007669"/>
    <property type="project" value="UniProtKB-SubCell"/>
</dbReference>
<reference evidence="11 12" key="1">
    <citation type="submission" date="2018-06" db="EMBL/GenBank/DDBJ databases">
        <title>WGS assembly of Brassica rapa FPsc.</title>
        <authorList>
            <person name="Bowman J."/>
            <person name="Kohchi T."/>
            <person name="Yamato K."/>
            <person name="Jenkins J."/>
            <person name="Shu S."/>
            <person name="Ishizaki K."/>
            <person name="Yamaoka S."/>
            <person name="Nishihama R."/>
            <person name="Nakamura Y."/>
            <person name="Berger F."/>
            <person name="Adam C."/>
            <person name="Aki S."/>
            <person name="Althoff F."/>
            <person name="Araki T."/>
            <person name="Arteaga-Vazquez M."/>
            <person name="Balasubrmanian S."/>
            <person name="Bauer D."/>
            <person name="Boehm C."/>
            <person name="Briginshaw L."/>
            <person name="Caballero-Perez J."/>
            <person name="Catarino B."/>
            <person name="Chen F."/>
            <person name="Chiyoda S."/>
            <person name="Chovatia M."/>
            <person name="Davies K."/>
            <person name="Delmans M."/>
            <person name="Demura T."/>
            <person name="Dierschke T."/>
            <person name="Dolan L."/>
            <person name="Dorantes-Acosta A."/>
            <person name="Eklund D."/>
            <person name="Florent S."/>
            <person name="Flores-Sandoval E."/>
            <person name="Fujiyama A."/>
            <person name="Fukuzawa H."/>
            <person name="Galik B."/>
            <person name="Grimanelli D."/>
            <person name="Grimwood J."/>
            <person name="Grossniklaus U."/>
            <person name="Hamada T."/>
            <person name="Haseloff J."/>
            <person name="Hetherington A."/>
            <person name="Higo A."/>
            <person name="Hirakawa Y."/>
            <person name="Hundley H."/>
            <person name="Ikeda Y."/>
            <person name="Inoue K."/>
            <person name="Inoue S."/>
            <person name="Ishida S."/>
            <person name="Jia Q."/>
            <person name="Kakita M."/>
            <person name="Kanazawa T."/>
            <person name="Kawai Y."/>
            <person name="Kawashima T."/>
            <person name="Kennedy M."/>
            <person name="Kinose K."/>
            <person name="Kinoshita T."/>
            <person name="Kohara Y."/>
            <person name="Koide E."/>
            <person name="Komatsu K."/>
            <person name="Kopischke S."/>
            <person name="Kubo M."/>
            <person name="Kyozuka J."/>
            <person name="Lagercrantz U."/>
            <person name="Lin S."/>
            <person name="Lindquist E."/>
            <person name="Lipzen A."/>
            <person name="Lu C."/>
            <person name="Luna E."/>
            <person name="Martienssen R."/>
            <person name="Minamino N."/>
            <person name="Mizutani M."/>
            <person name="Mizutani M."/>
            <person name="Mochizuki N."/>
            <person name="Monte I."/>
            <person name="Mosher R."/>
            <person name="Nagasaki H."/>
            <person name="Nakagami H."/>
            <person name="Naramoto S."/>
            <person name="Nishitani K."/>
            <person name="Ohtani M."/>
            <person name="Okamoto T."/>
            <person name="Okumura M."/>
            <person name="Phillips J."/>
            <person name="Pollak B."/>
            <person name="Reinders A."/>
            <person name="Roevekamp M."/>
            <person name="Sano R."/>
            <person name="Sawa S."/>
            <person name="Schmid M."/>
            <person name="Shirakawa M."/>
            <person name="Solano R."/>
            <person name="Spunde A."/>
            <person name="Suetsugu N."/>
            <person name="Sugano S."/>
            <person name="Sugiyama A."/>
            <person name="Sun R."/>
            <person name="Suzuki Y."/>
            <person name="Takenaka M."/>
            <person name="Takezawa D."/>
            <person name="Tomogane H."/>
            <person name="Tsuzuki M."/>
            <person name="Ueda T."/>
            <person name="Umeda M."/>
            <person name="Ward J."/>
            <person name="Watanabe Y."/>
            <person name="Yazaki K."/>
            <person name="Yokoyama R."/>
            <person name="Yoshitake Y."/>
            <person name="Yotsui I."/>
            <person name="Zachgo S."/>
            <person name="Schmutz J."/>
        </authorList>
    </citation>
    <scope>NUCLEOTIDE SEQUENCE [LARGE SCALE GENOMIC DNA]</scope>
    <source>
        <strain evidence="12">cv. B-3</strain>
    </source>
</reference>
<organism evidence="11 12">
    <name type="scientific">Brassica campestris</name>
    <name type="common">Field mustard</name>
    <dbReference type="NCBI Taxonomy" id="3711"/>
    <lineage>
        <taxon>Eukaryota</taxon>
        <taxon>Viridiplantae</taxon>
        <taxon>Streptophyta</taxon>
        <taxon>Embryophyta</taxon>
        <taxon>Tracheophyta</taxon>
        <taxon>Spermatophyta</taxon>
        <taxon>Magnoliopsida</taxon>
        <taxon>eudicotyledons</taxon>
        <taxon>Gunneridae</taxon>
        <taxon>Pentapetalae</taxon>
        <taxon>rosids</taxon>
        <taxon>malvids</taxon>
        <taxon>Brassicales</taxon>
        <taxon>Brassicaceae</taxon>
        <taxon>Brassiceae</taxon>
        <taxon>Brassica</taxon>
    </lineage>
</organism>
<dbReference type="InterPro" id="IPR004240">
    <property type="entry name" value="EMP70"/>
</dbReference>
<keyword evidence="9 10" id="KW-0472">Membrane</keyword>
<evidence type="ECO:0000256" key="4">
    <source>
        <dbReference type="ARBA" id="ARBA00022692"/>
    </source>
</evidence>
<evidence type="ECO:0000256" key="10">
    <source>
        <dbReference type="RuleBase" id="RU363079"/>
    </source>
</evidence>
<dbReference type="AlphaFoldDB" id="A0A398AYJ2"/>
<evidence type="ECO:0000256" key="1">
    <source>
        <dbReference type="ARBA" id="ARBA00004337"/>
    </source>
</evidence>
<name>A0A398AYJ2_BRACM</name>
<dbReference type="PANTHER" id="PTHR10766">
    <property type="entry name" value="TRANSMEMBRANE 9 SUPERFAMILY PROTEIN"/>
    <property type="match status" value="1"/>
</dbReference>
<dbReference type="Pfam" id="PF02990">
    <property type="entry name" value="EMP70"/>
    <property type="match status" value="1"/>
</dbReference>
<evidence type="ECO:0000256" key="5">
    <source>
        <dbReference type="ARBA" id="ARBA00022729"/>
    </source>
</evidence>